<accession>A0A371H0X9</accession>
<organism evidence="1 2">
    <name type="scientific">Mucuna pruriens</name>
    <name type="common">Velvet bean</name>
    <name type="synonym">Dolichos pruriens</name>
    <dbReference type="NCBI Taxonomy" id="157652"/>
    <lineage>
        <taxon>Eukaryota</taxon>
        <taxon>Viridiplantae</taxon>
        <taxon>Streptophyta</taxon>
        <taxon>Embryophyta</taxon>
        <taxon>Tracheophyta</taxon>
        <taxon>Spermatophyta</taxon>
        <taxon>Magnoliopsida</taxon>
        <taxon>eudicotyledons</taxon>
        <taxon>Gunneridae</taxon>
        <taxon>Pentapetalae</taxon>
        <taxon>rosids</taxon>
        <taxon>fabids</taxon>
        <taxon>Fabales</taxon>
        <taxon>Fabaceae</taxon>
        <taxon>Papilionoideae</taxon>
        <taxon>50 kb inversion clade</taxon>
        <taxon>NPAAA clade</taxon>
        <taxon>indigoferoid/millettioid clade</taxon>
        <taxon>Phaseoleae</taxon>
        <taxon>Mucuna</taxon>
    </lineage>
</organism>
<keyword evidence="2" id="KW-1185">Reference proteome</keyword>
<evidence type="ECO:0000313" key="2">
    <source>
        <dbReference type="Proteomes" id="UP000257109"/>
    </source>
</evidence>
<feature type="non-terminal residue" evidence="1">
    <location>
        <position position="1"/>
    </location>
</feature>
<proteinExistence type="predicted"/>
<sequence>MDANQDPCHTIDDVLQSFLHPADSDDIEWHLSEQDTTSGAIPVTECATLHLCNGISCLIIQLLHLSSILLS</sequence>
<dbReference type="EMBL" id="QJKJ01003885">
    <property type="protein sequence ID" value="RDX96457.1"/>
    <property type="molecule type" value="Genomic_DNA"/>
</dbReference>
<gene>
    <name evidence="1" type="ORF">CR513_20885</name>
</gene>
<comment type="caution">
    <text evidence="1">The sequence shown here is derived from an EMBL/GenBank/DDBJ whole genome shotgun (WGS) entry which is preliminary data.</text>
</comment>
<name>A0A371H0X9_MUCPR</name>
<dbReference type="AlphaFoldDB" id="A0A371H0X9"/>
<dbReference type="Proteomes" id="UP000257109">
    <property type="component" value="Unassembled WGS sequence"/>
</dbReference>
<evidence type="ECO:0000313" key="1">
    <source>
        <dbReference type="EMBL" id="RDX96457.1"/>
    </source>
</evidence>
<reference evidence="1" key="1">
    <citation type="submission" date="2018-05" db="EMBL/GenBank/DDBJ databases">
        <title>Draft genome of Mucuna pruriens seed.</title>
        <authorList>
            <person name="Nnadi N.E."/>
            <person name="Vos R."/>
            <person name="Hasami M.H."/>
            <person name="Devisetty U.K."/>
            <person name="Aguiy J.C."/>
        </authorList>
    </citation>
    <scope>NUCLEOTIDE SEQUENCE [LARGE SCALE GENOMIC DNA]</scope>
    <source>
        <strain evidence="1">JCA_2017</strain>
    </source>
</reference>
<protein>
    <submittedName>
        <fullName evidence="1">Uncharacterized protein</fullName>
    </submittedName>
</protein>